<dbReference type="RefSeq" id="WP_093141675.1">
    <property type="nucleotide sequence ID" value="NZ_BMWO01000001.1"/>
</dbReference>
<feature type="chain" id="PRO_5011580147" description="Lipoprotein" evidence="1">
    <location>
        <begin position="21"/>
        <end position="214"/>
    </location>
</feature>
<evidence type="ECO:0000256" key="1">
    <source>
        <dbReference type="SAM" id="SignalP"/>
    </source>
</evidence>
<protein>
    <recommendedName>
        <fullName evidence="4">Lipoprotein</fullName>
    </recommendedName>
</protein>
<dbReference type="STRING" id="227084.SAMN05421855_1011159"/>
<dbReference type="EMBL" id="FNBA01000001">
    <property type="protein sequence ID" value="SDE54779.1"/>
    <property type="molecule type" value="Genomic_DNA"/>
</dbReference>
<dbReference type="PROSITE" id="PS51257">
    <property type="entry name" value="PROKAR_LIPOPROTEIN"/>
    <property type="match status" value="1"/>
</dbReference>
<evidence type="ECO:0000313" key="2">
    <source>
        <dbReference type="EMBL" id="SDE54779.1"/>
    </source>
</evidence>
<evidence type="ECO:0008006" key="4">
    <source>
        <dbReference type="Google" id="ProtNLM"/>
    </source>
</evidence>
<dbReference type="OrthoDB" id="1043955at2"/>
<sequence>MMRFLLISFLVFVTSSCALKTTKGLQTTEISEATVVNPYFSDTAVDYVYKAKIAVYGNNFGGIVIIKKVGVNKHRVVFTTEFGSKIFDFLFEGDQFTKNFILEDLDKKILVNTLRKDFKLLLTETMPVQEQFVSDDYKVYKSVAENRYNFYFFTNPQGQLQKIVNTSKSKEKVVVLVTPLVSETLSEAKMIADKIAINHQNIKLSITMDYFKKN</sequence>
<dbReference type="Proteomes" id="UP000199321">
    <property type="component" value="Unassembled WGS sequence"/>
</dbReference>
<accession>A0A1G7DTC6</accession>
<dbReference type="AlphaFoldDB" id="A0A1G7DTC6"/>
<evidence type="ECO:0000313" key="3">
    <source>
        <dbReference type="Proteomes" id="UP000199321"/>
    </source>
</evidence>
<proteinExistence type="predicted"/>
<reference evidence="2 3" key="1">
    <citation type="submission" date="2016-10" db="EMBL/GenBank/DDBJ databases">
        <authorList>
            <person name="de Groot N.N."/>
        </authorList>
    </citation>
    <scope>NUCLEOTIDE SEQUENCE [LARGE SCALE GENOMIC DNA]</scope>
    <source>
        <strain evidence="2 3">DSM 16195</strain>
    </source>
</reference>
<feature type="signal peptide" evidence="1">
    <location>
        <begin position="1"/>
        <end position="20"/>
    </location>
</feature>
<name>A0A1G7DTC6_9FLAO</name>
<gene>
    <name evidence="2" type="ORF">SAMN05421855_1011159</name>
</gene>
<organism evidence="2 3">
    <name type="scientific">Ulvibacter litoralis</name>
    <dbReference type="NCBI Taxonomy" id="227084"/>
    <lineage>
        <taxon>Bacteria</taxon>
        <taxon>Pseudomonadati</taxon>
        <taxon>Bacteroidota</taxon>
        <taxon>Flavobacteriia</taxon>
        <taxon>Flavobacteriales</taxon>
        <taxon>Flavobacteriaceae</taxon>
        <taxon>Ulvibacter</taxon>
    </lineage>
</organism>
<keyword evidence="1" id="KW-0732">Signal</keyword>
<keyword evidence="3" id="KW-1185">Reference proteome</keyword>